<dbReference type="AlphaFoldDB" id="A0A2C9VTP8"/>
<sequence>MPLCDPNVYSTVCPQRLRRNGLPHLQYKVSKWDLGFVEEGKERDGQRLGTGRAWVELLTQVSVLAPPMHCLFPGLRVFFFCSLTCFHFHLFSIQSPCLREILAFMFGIYCVSYHYR</sequence>
<dbReference type="Proteomes" id="UP000091857">
    <property type="component" value="Chromosome 5"/>
</dbReference>
<keyword evidence="2" id="KW-1185">Reference proteome</keyword>
<dbReference type="Gramene" id="Manes.05G009800.1.v8.1">
    <property type="protein sequence ID" value="Manes.05G009800.1.v8.1.CDS.1"/>
    <property type="gene ID" value="Manes.05G009800.v8.1"/>
</dbReference>
<reference evidence="2" key="1">
    <citation type="journal article" date="2016" name="Nat. Biotechnol.">
        <title>Sequencing wild and cultivated cassava and related species reveals extensive interspecific hybridization and genetic diversity.</title>
        <authorList>
            <person name="Bredeson J.V."/>
            <person name="Lyons J.B."/>
            <person name="Prochnik S.E."/>
            <person name="Wu G.A."/>
            <person name="Ha C.M."/>
            <person name="Edsinger-Gonzales E."/>
            <person name="Grimwood J."/>
            <person name="Schmutz J."/>
            <person name="Rabbi I.Y."/>
            <person name="Egesi C."/>
            <person name="Nauluvula P."/>
            <person name="Lebot V."/>
            <person name="Ndunguru J."/>
            <person name="Mkamilo G."/>
            <person name="Bart R.S."/>
            <person name="Setter T.L."/>
            <person name="Gleadow R.M."/>
            <person name="Kulakow P."/>
            <person name="Ferguson M.E."/>
            <person name="Rounsley S."/>
            <person name="Rokhsar D.S."/>
        </authorList>
    </citation>
    <scope>NUCLEOTIDE SEQUENCE [LARGE SCALE GENOMIC DNA]</scope>
    <source>
        <strain evidence="2">cv. AM560-2</strain>
    </source>
</reference>
<evidence type="ECO:0000313" key="2">
    <source>
        <dbReference type="Proteomes" id="UP000091857"/>
    </source>
</evidence>
<organism evidence="1 2">
    <name type="scientific">Manihot esculenta</name>
    <name type="common">Cassava</name>
    <name type="synonym">Jatropha manihot</name>
    <dbReference type="NCBI Taxonomy" id="3983"/>
    <lineage>
        <taxon>Eukaryota</taxon>
        <taxon>Viridiplantae</taxon>
        <taxon>Streptophyta</taxon>
        <taxon>Embryophyta</taxon>
        <taxon>Tracheophyta</taxon>
        <taxon>Spermatophyta</taxon>
        <taxon>Magnoliopsida</taxon>
        <taxon>eudicotyledons</taxon>
        <taxon>Gunneridae</taxon>
        <taxon>Pentapetalae</taxon>
        <taxon>rosids</taxon>
        <taxon>fabids</taxon>
        <taxon>Malpighiales</taxon>
        <taxon>Euphorbiaceae</taxon>
        <taxon>Crotonoideae</taxon>
        <taxon>Manihoteae</taxon>
        <taxon>Manihot</taxon>
    </lineage>
</organism>
<gene>
    <name evidence="1" type="ORF">MANES_05G009800v8</name>
</gene>
<evidence type="ECO:0000313" key="1">
    <source>
        <dbReference type="EMBL" id="OAY48845.1"/>
    </source>
</evidence>
<comment type="caution">
    <text evidence="1">The sequence shown here is derived from an EMBL/GenBank/DDBJ whole genome shotgun (WGS) entry which is preliminary data.</text>
</comment>
<dbReference type="EMBL" id="CM004391">
    <property type="protein sequence ID" value="OAY48845.1"/>
    <property type="molecule type" value="Genomic_DNA"/>
</dbReference>
<accession>A0A2C9VTP8</accession>
<protein>
    <submittedName>
        <fullName evidence="1">Uncharacterized protein</fullName>
    </submittedName>
</protein>
<name>A0A2C9VTP8_MANES</name>
<proteinExistence type="predicted"/>